<organism evidence="8 9">
    <name type="scientific">Sulfuriferula plumbiphila</name>
    <dbReference type="NCBI Taxonomy" id="171865"/>
    <lineage>
        <taxon>Bacteria</taxon>
        <taxon>Pseudomonadati</taxon>
        <taxon>Pseudomonadota</taxon>
        <taxon>Betaproteobacteria</taxon>
        <taxon>Nitrosomonadales</taxon>
        <taxon>Sulfuricellaceae</taxon>
        <taxon>Sulfuriferula</taxon>
    </lineage>
</organism>
<evidence type="ECO:0000256" key="5">
    <source>
        <dbReference type="ARBA" id="ARBA00023004"/>
    </source>
</evidence>
<evidence type="ECO:0000256" key="4">
    <source>
        <dbReference type="ARBA" id="ARBA00022723"/>
    </source>
</evidence>
<evidence type="ECO:0000256" key="3">
    <source>
        <dbReference type="ARBA" id="ARBA00022691"/>
    </source>
</evidence>
<dbReference type="Gene3D" id="3.20.20.70">
    <property type="entry name" value="Aldolase class I"/>
    <property type="match status" value="1"/>
</dbReference>
<keyword evidence="5" id="KW-0408">Iron</keyword>
<keyword evidence="9" id="KW-1185">Reference proteome</keyword>
<dbReference type="Pfam" id="PF04055">
    <property type="entry name" value="Radical_SAM"/>
    <property type="match status" value="1"/>
</dbReference>
<reference evidence="8 9" key="1">
    <citation type="submission" date="2019-07" db="EMBL/GenBank/DDBJ databases">
        <title>Whole genome shotgun sequence of Thiobacillus plumbophilus NBRC 107929.</title>
        <authorList>
            <person name="Hosoyama A."/>
            <person name="Uohara A."/>
            <person name="Ohji S."/>
            <person name="Ichikawa N."/>
        </authorList>
    </citation>
    <scope>NUCLEOTIDE SEQUENCE [LARGE SCALE GENOMIC DNA]</scope>
    <source>
        <strain evidence="8 9">NBRC 107929</strain>
    </source>
</reference>
<evidence type="ECO:0000256" key="1">
    <source>
        <dbReference type="ARBA" id="ARBA00001966"/>
    </source>
</evidence>
<keyword evidence="4" id="KW-0479">Metal-binding</keyword>
<dbReference type="InterPro" id="IPR058240">
    <property type="entry name" value="rSAM_sf"/>
</dbReference>
<dbReference type="EMBL" id="BKAD01000018">
    <property type="protein sequence ID" value="GEP30715.1"/>
    <property type="molecule type" value="Genomic_DNA"/>
</dbReference>
<evidence type="ECO:0000256" key="6">
    <source>
        <dbReference type="ARBA" id="ARBA00023014"/>
    </source>
</evidence>
<dbReference type="CDD" id="cd01335">
    <property type="entry name" value="Radical_SAM"/>
    <property type="match status" value="1"/>
</dbReference>
<dbReference type="PANTHER" id="PTHR43787">
    <property type="entry name" value="FEMO COFACTOR BIOSYNTHESIS PROTEIN NIFB-RELATED"/>
    <property type="match status" value="1"/>
</dbReference>
<feature type="domain" description="Radical SAM core" evidence="7">
    <location>
        <begin position="22"/>
        <end position="181"/>
    </location>
</feature>
<dbReference type="GO" id="GO:0046872">
    <property type="term" value="F:metal ion binding"/>
    <property type="evidence" value="ECO:0007669"/>
    <property type="project" value="UniProtKB-KW"/>
</dbReference>
<proteinExistence type="predicted"/>
<dbReference type="OrthoDB" id="9800840at2"/>
<accession>A0A512L8A7</accession>
<dbReference type="SFLD" id="SFLDS00029">
    <property type="entry name" value="Radical_SAM"/>
    <property type="match status" value="1"/>
</dbReference>
<dbReference type="GO" id="GO:0003824">
    <property type="term" value="F:catalytic activity"/>
    <property type="evidence" value="ECO:0007669"/>
    <property type="project" value="InterPro"/>
</dbReference>
<name>A0A512L8A7_9PROT</name>
<dbReference type="InterPro" id="IPR007197">
    <property type="entry name" value="rSAM"/>
</dbReference>
<keyword evidence="2" id="KW-0004">4Fe-4S</keyword>
<dbReference type="Proteomes" id="UP000321337">
    <property type="component" value="Unassembled WGS sequence"/>
</dbReference>
<gene>
    <name evidence="8" type="ORF">TPL01_18530</name>
</gene>
<dbReference type="InterPro" id="IPR013785">
    <property type="entry name" value="Aldolase_TIM"/>
</dbReference>
<comment type="caution">
    <text evidence="8">The sequence shown here is derived from an EMBL/GenBank/DDBJ whole genome shotgun (WGS) entry which is preliminary data.</text>
</comment>
<dbReference type="SUPFAM" id="SSF102114">
    <property type="entry name" value="Radical SAM enzymes"/>
    <property type="match status" value="1"/>
</dbReference>
<evidence type="ECO:0000313" key="8">
    <source>
        <dbReference type="EMBL" id="GEP30715.1"/>
    </source>
</evidence>
<keyword evidence="6" id="KW-0411">Iron-sulfur</keyword>
<dbReference type="AlphaFoldDB" id="A0A512L8A7"/>
<dbReference type="RefSeq" id="WP_147073045.1">
    <property type="nucleotide sequence ID" value="NZ_AP021884.1"/>
</dbReference>
<keyword evidence="3" id="KW-0949">S-adenosyl-L-methionine</keyword>
<evidence type="ECO:0000259" key="7">
    <source>
        <dbReference type="Pfam" id="PF04055"/>
    </source>
</evidence>
<dbReference type="GO" id="GO:0051539">
    <property type="term" value="F:4 iron, 4 sulfur cluster binding"/>
    <property type="evidence" value="ECO:0007669"/>
    <property type="project" value="UniProtKB-KW"/>
</dbReference>
<sequence length="267" mass="29162">MTYVYPVVSRRAGGVSVGINLNPNNACNWRCVYCQVPGLTRGAAPEINLSLLEHELASFLHELMHGDFMATRVPESARRINDIALSGNGEPTSAKAFVEVIGLIGRAVARFGLTGKIKLILITNGSLMDKAYVQDGLHQMRTLNGEVWFKLDSATREGLRRINHAKLSPERVFANLQAVASQCATWLQTCLFVIDGTPPSALEQQAYLDFVRRIVSAGVPVQGVLLYGLARPSQQPEAPRLSALPADWLEAFAEKIRARGLAVRVSV</sequence>
<evidence type="ECO:0000256" key="2">
    <source>
        <dbReference type="ARBA" id="ARBA00022485"/>
    </source>
</evidence>
<dbReference type="PANTHER" id="PTHR43787:SF11">
    <property type="entry name" value="UPF0026 PROTEIN SLR1464"/>
    <property type="match status" value="1"/>
</dbReference>
<comment type="cofactor">
    <cofactor evidence="1">
        <name>[4Fe-4S] cluster</name>
        <dbReference type="ChEBI" id="CHEBI:49883"/>
    </cofactor>
</comment>
<evidence type="ECO:0000313" key="9">
    <source>
        <dbReference type="Proteomes" id="UP000321337"/>
    </source>
</evidence>
<protein>
    <recommendedName>
        <fullName evidence="7">Radical SAM core domain-containing protein</fullName>
    </recommendedName>
</protein>